<dbReference type="Proteomes" id="UP000828941">
    <property type="component" value="Chromosome 5"/>
</dbReference>
<name>A0ACB9P8U1_BAUVA</name>
<evidence type="ECO:0000313" key="1">
    <source>
        <dbReference type="EMBL" id="KAI4343846.1"/>
    </source>
</evidence>
<dbReference type="EMBL" id="CM039430">
    <property type="protein sequence ID" value="KAI4343846.1"/>
    <property type="molecule type" value="Genomic_DNA"/>
</dbReference>
<organism evidence="1 2">
    <name type="scientific">Bauhinia variegata</name>
    <name type="common">Purple orchid tree</name>
    <name type="synonym">Phanera variegata</name>
    <dbReference type="NCBI Taxonomy" id="167791"/>
    <lineage>
        <taxon>Eukaryota</taxon>
        <taxon>Viridiplantae</taxon>
        <taxon>Streptophyta</taxon>
        <taxon>Embryophyta</taxon>
        <taxon>Tracheophyta</taxon>
        <taxon>Spermatophyta</taxon>
        <taxon>Magnoliopsida</taxon>
        <taxon>eudicotyledons</taxon>
        <taxon>Gunneridae</taxon>
        <taxon>Pentapetalae</taxon>
        <taxon>rosids</taxon>
        <taxon>fabids</taxon>
        <taxon>Fabales</taxon>
        <taxon>Fabaceae</taxon>
        <taxon>Cercidoideae</taxon>
        <taxon>Cercideae</taxon>
        <taxon>Bauhiniinae</taxon>
        <taxon>Bauhinia</taxon>
    </lineage>
</organism>
<sequence>MEGGALGRSGDHGGGVYDEKRSQSSVDGDRESRREEKAVDKVANPVTTAEISMVETVATALNKNEKVDELQSTIAEMDEVREENQRLKMSLDRLLKDYRSLQMQFQEVVQQETKRSADKENNNNDRELTEESELVCLSLGRVPCKPKTDDQTSRVSKQLKGEEFNKEELSLGLDCKFETTKSGGSARTTHETLPIPSPTNSCEVPKEEAGETWPTSKVLKKMRDSNVEDEVSQQNPAKKARVCIRARCDTPTINDGCQWRKYGQKIAKGNPCPRAYYRCTVAPSCPVRKQVQRCFEDMSILITTYEGTHNHPLPLSATAIASTTSAAASMLLSGSSTSRSTDVHGLNLYLSDNGSKPKQFYLSNPALSSSPSHPTVTLDLTNSNPASSHFGRFPANYNPPRYSSSSTSVNFSTSSQFNAVSWSNGFLSYGAQPQPQSYNNRNVLSNINLGRL</sequence>
<keyword evidence="2" id="KW-1185">Reference proteome</keyword>
<gene>
    <name evidence="1" type="ORF">L6164_011147</name>
</gene>
<reference evidence="1 2" key="1">
    <citation type="journal article" date="2022" name="DNA Res.">
        <title>Chromosomal-level genome assembly of the orchid tree Bauhinia variegata (Leguminosae; Cercidoideae) supports the allotetraploid origin hypothesis of Bauhinia.</title>
        <authorList>
            <person name="Zhong Y."/>
            <person name="Chen Y."/>
            <person name="Zheng D."/>
            <person name="Pang J."/>
            <person name="Liu Y."/>
            <person name="Luo S."/>
            <person name="Meng S."/>
            <person name="Qian L."/>
            <person name="Wei D."/>
            <person name="Dai S."/>
            <person name="Zhou R."/>
        </authorList>
    </citation>
    <scope>NUCLEOTIDE SEQUENCE [LARGE SCALE GENOMIC DNA]</scope>
    <source>
        <strain evidence="1">BV-YZ2020</strain>
    </source>
</reference>
<proteinExistence type="predicted"/>
<evidence type="ECO:0000313" key="2">
    <source>
        <dbReference type="Proteomes" id="UP000828941"/>
    </source>
</evidence>
<comment type="caution">
    <text evidence="1">The sequence shown here is derived from an EMBL/GenBank/DDBJ whole genome shotgun (WGS) entry which is preliminary data.</text>
</comment>
<accession>A0ACB9P8U1</accession>
<protein>
    <submittedName>
        <fullName evidence="1">Uncharacterized protein</fullName>
    </submittedName>
</protein>